<evidence type="ECO:0000313" key="2">
    <source>
        <dbReference type="Proteomes" id="UP000821845"/>
    </source>
</evidence>
<protein>
    <submittedName>
        <fullName evidence="1">Uncharacterized protein</fullName>
    </submittedName>
</protein>
<sequence>MADLLFNIKRSLEGQDRRRDINHTGGTYLLTSGLEASGRLVAPADSDDEERRAGPAASAWTPDSSAFNRPKEDENLSVVRRMYRPTPQVVSWPAGAPAATEVSREGYAPPFPAFQRSPIFYRRASTSAAGSEEEASWRRDENPEPAASWVDKLPDSQALNLCVAAGVTPSTSRGGADEEDDQPMVCMICEDKATGLHYGIITCEGCKGFFKRTVQNKRVYTCVADGNCEITKAQRNRCQYCRFQKCLRQGMVLADTRSQPPALEKKEGGRIVECCGCIQVAGGRGNIEKAGCRKRSEPRV</sequence>
<dbReference type="Proteomes" id="UP000821845">
    <property type="component" value="Chromosome 1"/>
</dbReference>
<proteinExistence type="predicted"/>
<keyword evidence="2" id="KW-1185">Reference proteome</keyword>
<reference evidence="1" key="1">
    <citation type="submission" date="2020-05" db="EMBL/GenBank/DDBJ databases">
        <title>Large-scale comparative analyses of tick genomes elucidate their genetic diversity and vector capacities.</title>
        <authorList>
            <person name="Jia N."/>
            <person name="Wang J."/>
            <person name="Shi W."/>
            <person name="Du L."/>
            <person name="Sun Y."/>
            <person name="Zhan W."/>
            <person name="Jiang J."/>
            <person name="Wang Q."/>
            <person name="Zhang B."/>
            <person name="Ji P."/>
            <person name="Sakyi L.B."/>
            <person name="Cui X."/>
            <person name="Yuan T."/>
            <person name="Jiang B."/>
            <person name="Yang W."/>
            <person name="Lam T.T.-Y."/>
            <person name="Chang Q."/>
            <person name="Ding S."/>
            <person name="Wang X."/>
            <person name="Zhu J."/>
            <person name="Ruan X."/>
            <person name="Zhao L."/>
            <person name="Wei J."/>
            <person name="Que T."/>
            <person name="Du C."/>
            <person name="Cheng J."/>
            <person name="Dai P."/>
            <person name="Han X."/>
            <person name="Huang E."/>
            <person name="Gao Y."/>
            <person name="Liu J."/>
            <person name="Shao H."/>
            <person name="Ye R."/>
            <person name="Li L."/>
            <person name="Wei W."/>
            <person name="Wang X."/>
            <person name="Wang C."/>
            <person name="Yang T."/>
            <person name="Huo Q."/>
            <person name="Li W."/>
            <person name="Guo W."/>
            <person name="Chen H."/>
            <person name="Zhou L."/>
            <person name="Ni X."/>
            <person name="Tian J."/>
            <person name="Zhou Y."/>
            <person name="Sheng Y."/>
            <person name="Liu T."/>
            <person name="Pan Y."/>
            <person name="Xia L."/>
            <person name="Li J."/>
            <person name="Zhao F."/>
            <person name="Cao W."/>
        </authorList>
    </citation>
    <scope>NUCLEOTIDE SEQUENCE</scope>
    <source>
        <strain evidence="1">Hyas-2018</strain>
    </source>
</reference>
<accession>A0ACB7TLE2</accession>
<gene>
    <name evidence="1" type="ORF">HPB50_020331</name>
</gene>
<organism evidence="1 2">
    <name type="scientific">Hyalomma asiaticum</name>
    <name type="common">Tick</name>
    <dbReference type="NCBI Taxonomy" id="266040"/>
    <lineage>
        <taxon>Eukaryota</taxon>
        <taxon>Metazoa</taxon>
        <taxon>Ecdysozoa</taxon>
        <taxon>Arthropoda</taxon>
        <taxon>Chelicerata</taxon>
        <taxon>Arachnida</taxon>
        <taxon>Acari</taxon>
        <taxon>Parasitiformes</taxon>
        <taxon>Ixodida</taxon>
        <taxon>Ixodoidea</taxon>
        <taxon>Ixodidae</taxon>
        <taxon>Hyalomminae</taxon>
        <taxon>Hyalomma</taxon>
    </lineage>
</organism>
<name>A0ACB7TLE2_HYAAI</name>
<evidence type="ECO:0000313" key="1">
    <source>
        <dbReference type="EMBL" id="KAH6947625.1"/>
    </source>
</evidence>
<dbReference type="EMBL" id="CM023481">
    <property type="protein sequence ID" value="KAH6947625.1"/>
    <property type="molecule type" value="Genomic_DNA"/>
</dbReference>
<comment type="caution">
    <text evidence="1">The sequence shown here is derived from an EMBL/GenBank/DDBJ whole genome shotgun (WGS) entry which is preliminary data.</text>
</comment>